<comment type="caution">
    <text evidence="2">The sequence shown here is derived from an EMBL/GenBank/DDBJ whole genome shotgun (WGS) entry which is preliminary data.</text>
</comment>
<keyword evidence="3" id="KW-1185">Reference proteome</keyword>
<evidence type="ECO:0000313" key="2">
    <source>
        <dbReference type="EMBL" id="OBZ87183.1"/>
    </source>
</evidence>
<gene>
    <name evidence="2" type="ORF">A0J61_04758</name>
</gene>
<name>A0A1C7NDL7_9FUNG</name>
<feature type="signal peptide" evidence="1">
    <location>
        <begin position="1"/>
        <end position="19"/>
    </location>
</feature>
<dbReference type="AlphaFoldDB" id="A0A1C7NDL7"/>
<evidence type="ECO:0000313" key="3">
    <source>
        <dbReference type="Proteomes" id="UP000093000"/>
    </source>
</evidence>
<proteinExistence type="predicted"/>
<protein>
    <submittedName>
        <fullName evidence="2">Uncharacterized protein</fullName>
    </submittedName>
</protein>
<dbReference type="InParanoid" id="A0A1C7NDL7"/>
<dbReference type="EMBL" id="LUGH01000240">
    <property type="protein sequence ID" value="OBZ87183.1"/>
    <property type="molecule type" value="Genomic_DNA"/>
</dbReference>
<organism evidence="2 3">
    <name type="scientific">Choanephora cucurbitarum</name>
    <dbReference type="NCBI Taxonomy" id="101091"/>
    <lineage>
        <taxon>Eukaryota</taxon>
        <taxon>Fungi</taxon>
        <taxon>Fungi incertae sedis</taxon>
        <taxon>Mucoromycota</taxon>
        <taxon>Mucoromycotina</taxon>
        <taxon>Mucoromycetes</taxon>
        <taxon>Mucorales</taxon>
        <taxon>Mucorineae</taxon>
        <taxon>Choanephoraceae</taxon>
        <taxon>Choanephoroideae</taxon>
        <taxon>Choanephora</taxon>
    </lineage>
</organism>
<dbReference type="OrthoDB" id="2252907at2759"/>
<feature type="chain" id="PRO_5008889637" evidence="1">
    <location>
        <begin position="20"/>
        <end position="139"/>
    </location>
</feature>
<reference evidence="2 3" key="1">
    <citation type="submission" date="2016-03" db="EMBL/GenBank/DDBJ databases">
        <title>Choanephora cucurbitarum.</title>
        <authorList>
            <person name="Min B."/>
            <person name="Park H."/>
            <person name="Park J.-H."/>
            <person name="Shin H.-D."/>
            <person name="Choi I.-G."/>
        </authorList>
    </citation>
    <scope>NUCLEOTIDE SEQUENCE [LARGE SCALE GENOMIC DNA]</scope>
    <source>
        <strain evidence="2 3">KUS-F28377</strain>
    </source>
</reference>
<sequence>MRFSPVLLLALFFPSLLHAFCIYNDSENVTLFLRQNVKNRGAIFSKTFQVDGLKPSEKACCAYTNYDCNKSGKPEEYVSIYTGAKWDGGHVSDFQIGIPAGGWAVFTGKSELFKIQAYYANGEPADFKLEKRPDSYALY</sequence>
<dbReference type="Proteomes" id="UP000093000">
    <property type="component" value="Unassembled WGS sequence"/>
</dbReference>
<evidence type="ECO:0000256" key="1">
    <source>
        <dbReference type="SAM" id="SignalP"/>
    </source>
</evidence>
<accession>A0A1C7NDL7</accession>
<keyword evidence="1" id="KW-0732">Signal</keyword>